<dbReference type="EMBL" id="CM055730">
    <property type="protein sequence ID" value="KAJ8013582.1"/>
    <property type="molecule type" value="Genomic_DNA"/>
</dbReference>
<sequence>MKTKFSRCLLKQHTGIVKACTKAGSTNPLCGAFDPLQGVSGLPATQHQSLISQQPSQDRRQPRFASPLLSSSFWTLDSTRWACFLLPLTNQHPAADSVLSNYFREPTMTLSCMFLSLAGF</sequence>
<evidence type="ECO:0000313" key="1">
    <source>
        <dbReference type="EMBL" id="KAJ8013582.1"/>
    </source>
</evidence>
<keyword evidence="2" id="KW-1185">Reference proteome</keyword>
<dbReference type="Proteomes" id="UP001157502">
    <property type="component" value="Chromosome 3"/>
</dbReference>
<protein>
    <submittedName>
        <fullName evidence="1">Uncharacterized protein</fullName>
    </submittedName>
</protein>
<organism evidence="1 2">
    <name type="scientific">Dallia pectoralis</name>
    <name type="common">Alaska blackfish</name>
    <dbReference type="NCBI Taxonomy" id="75939"/>
    <lineage>
        <taxon>Eukaryota</taxon>
        <taxon>Metazoa</taxon>
        <taxon>Chordata</taxon>
        <taxon>Craniata</taxon>
        <taxon>Vertebrata</taxon>
        <taxon>Euteleostomi</taxon>
        <taxon>Actinopterygii</taxon>
        <taxon>Neopterygii</taxon>
        <taxon>Teleostei</taxon>
        <taxon>Protacanthopterygii</taxon>
        <taxon>Esociformes</taxon>
        <taxon>Umbridae</taxon>
        <taxon>Dallia</taxon>
    </lineage>
</organism>
<proteinExistence type="predicted"/>
<evidence type="ECO:0000313" key="2">
    <source>
        <dbReference type="Proteomes" id="UP001157502"/>
    </source>
</evidence>
<gene>
    <name evidence="1" type="ORF">DPEC_G00031270</name>
</gene>
<comment type="caution">
    <text evidence="1">The sequence shown here is derived from an EMBL/GenBank/DDBJ whole genome shotgun (WGS) entry which is preliminary data.</text>
</comment>
<accession>A0ACC2HCJ1</accession>
<name>A0ACC2HCJ1_DALPE</name>
<reference evidence="1" key="1">
    <citation type="submission" date="2021-05" db="EMBL/GenBank/DDBJ databases">
        <authorList>
            <person name="Pan Q."/>
            <person name="Jouanno E."/>
            <person name="Zahm M."/>
            <person name="Klopp C."/>
            <person name="Cabau C."/>
            <person name="Louis A."/>
            <person name="Berthelot C."/>
            <person name="Parey E."/>
            <person name="Roest Crollius H."/>
            <person name="Montfort J."/>
            <person name="Robinson-Rechavi M."/>
            <person name="Bouchez O."/>
            <person name="Lampietro C."/>
            <person name="Lopez Roques C."/>
            <person name="Donnadieu C."/>
            <person name="Postlethwait J."/>
            <person name="Bobe J."/>
            <person name="Dillon D."/>
            <person name="Chandos A."/>
            <person name="von Hippel F."/>
            <person name="Guiguen Y."/>
        </authorList>
    </citation>
    <scope>NUCLEOTIDE SEQUENCE</scope>
    <source>
        <strain evidence="1">YG-Jan2019</strain>
    </source>
</reference>